<dbReference type="InterPro" id="IPR005337">
    <property type="entry name" value="RapZ-like"/>
</dbReference>
<dbReference type="STRING" id="796943.HMPREF9625_01605"/>
<dbReference type="PANTHER" id="PTHR30448:SF0">
    <property type="entry name" value="RNASE ADAPTER PROTEIN RAPZ"/>
    <property type="match status" value="1"/>
</dbReference>
<reference evidence="7" key="2">
    <citation type="submission" date="2013-03" db="EMBL/GenBank/DDBJ databases">
        <title>The Genome Sequence of Oribacterium sp. ACB1.</title>
        <authorList>
            <consortium name="The Broad Institute Genomics Platform"/>
            <consortium name="The Broad Institute Genome Sequencing Center for Infectious Disease"/>
            <person name="Earl A."/>
            <person name="Ward D."/>
            <person name="Feldgarden M."/>
            <person name="Gevers D."/>
            <person name="Sizova M."/>
            <person name="Hazen A."/>
            <person name="Epstein S."/>
            <person name="Walker B."/>
            <person name="Young S."/>
            <person name="Zeng Q."/>
            <person name="Gargeya S."/>
            <person name="Fitzgerald M."/>
            <person name="Haas B."/>
            <person name="Abouelleil A."/>
            <person name="Allen A.W."/>
            <person name="Alvarado L."/>
            <person name="Arachchi H.M."/>
            <person name="Berlin A.M."/>
            <person name="Chapman S.B."/>
            <person name="Gainer-Dewar J."/>
            <person name="Goldberg J."/>
            <person name="Griggs A."/>
            <person name="Gujja S."/>
            <person name="Hansen M."/>
            <person name="Howarth C."/>
            <person name="Imamovic A."/>
            <person name="Ireland A."/>
            <person name="Larimer J."/>
            <person name="McCowan C."/>
            <person name="Murphy C."/>
            <person name="Pearson M."/>
            <person name="Poon T.W."/>
            <person name="Priest M."/>
            <person name="Roberts A."/>
            <person name="Saif S."/>
            <person name="Shea T."/>
            <person name="Sisk P."/>
            <person name="Sykes S."/>
            <person name="Wortman J."/>
            <person name="Nusbaum C."/>
            <person name="Birren B."/>
        </authorList>
    </citation>
    <scope>NUCLEOTIDE SEQUENCE [LARGE SCALE GENOMIC DNA]</scope>
    <source>
        <strain evidence="7">ACB1</strain>
    </source>
</reference>
<protein>
    <submittedName>
        <fullName evidence="7">Uncharacterized protein</fullName>
    </submittedName>
</protein>
<dbReference type="InterPro" id="IPR053931">
    <property type="entry name" value="RapZ_C"/>
</dbReference>
<dbReference type="Gene3D" id="3.40.50.300">
    <property type="entry name" value="P-loop containing nucleotide triphosphate hydrolases"/>
    <property type="match status" value="1"/>
</dbReference>
<dbReference type="SUPFAM" id="SSF52540">
    <property type="entry name" value="P-loop containing nucleoside triphosphate hydrolases"/>
    <property type="match status" value="1"/>
</dbReference>
<dbReference type="InterPro" id="IPR027417">
    <property type="entry name" value="P-loop_NTPase"/>
</dbReference>
<dbReference type="GO" id="GO:0005524">
    <property type="term" value="F:ATP binding"/>
    <property type="evidence" value="ECO:0007669"/>
    <property type="project" value="UniProtKB-UniRule"/>
</dbReference>
<evidence type="ECO:0000259" key="5">
    <source>
        <dbReference type="Pfam" id="PF03668"/>
    </source>
</evidence>
<dbReference type="Pfam" id="PF22740">
    <property type="entry name" value="PapZ_C"/>
    <property type="match status" value="1"/>
</dbReference>
<proteinExistence type="inferred from homology"/>
<comment type="caution">
    <text evidence="7">The sequence shown here is derived from an EMBL/GenBank/DDBJ whole genome shotgun (WGS) entry which is preliminary data.</text>
</comment>
<dbReference type="HOGENOM" id="CLU_059558_0_0_9"/>
<dbReference type="HAMAP" id="MF_00636">
    <property type="entry name" value="RapZ_like"/>
    <property type="match status" value="1"/>
</dbReference>
<dbReference type="PIRSF" id="PIRSF005052">
    <property type="entry name" value="P-loopkin"/>
    <property type="match status" value="1"/>
</dbReference>
<dbReference type="NCBIfam" id="NF003828">
    <property type="entry name" value="PRK05416.1"/>
    <property type="match status" value="1"/>
</dbReference>
<sequence>MEEKERPVRTEKEAKRSCLILTGMSGAGKTVALKILEDFGFNCIDNLPVALLDKFLELVMENGREEQIALGIDSRNIQDLDGLEEHLSRWEEKISFQIVFLDAKDEVLIQRFKETRRSHPLSKEGRVETGIISERKKLAFLRKKADIIIDTSKLLTKELRSQLFSIFLKKKKYKNLQLSIVSFGFKYGIPEDLDLLFDVRFLPNPYYEKDLKSHTGTEEIVQRFVYQDGNAEIFLHKLKALLDFLIPLYISEGKNQLVIGIACTGGKHRSVTIAEKLYQSIKDMENIGVRLDHRDINK</sequence>
<keyword evidence="2 4" id="KW-0067">ATP-binding</keyword>
<dbReference type="PANTHER" id="PTHR30448">
    <property type="entry name" value="RNASE ADAPTER PROTEIN RAPZ"/>
    <property type="match status" value="1"/>
</dbReference>
<gene>
    <name evidence="7" type="ORF">HMPREF9625_01605</name>
</gene>
<keyword evidence="3 4" id="KW-0342">GTP-binding</keyword>
<feature type="binding site" evidence="4">
    <location>
        <begin position="73"/>
        <end position="76"/>
    </location>
    <ligand>
        <name>GTP</name>
        <dbReference type="ChEBI" id="CHEBI:37565"/>
    </ligand>
</feature>
<dbReference type="InterPro" id="IPR053930">
    <property type="entry name" value="RapZ-like_N"/>
</dbReference>
<evidence type="ECO:0000313" key="7">
    <source>
        <dbReference type="EMBL" id="EHL09632.1"/>
    </source>
</evidence>
<evidence type="ECO:0000256" key="2">
    <source>
        <dbReference type="ARBA" id="ARBA00022840"/>
    </source>
</evidence>
<dbReference type="RefSeq" id="WP_009535445.1">
    <property type="nucleotide sequence ID" value="NZ_KE148312.1"/>
</dbReference>
<accession>G9WQH2</accession>
<evidence type="ECO:0000256" key="1">
    <source>
        <dbReference type="ARBA" id="ARBA00022741"/>
    </source>
</evidence>
<keyword evidence="8" id="KW-1185">Reference proteome</keyword>
<dbReference type="PATRIC" id="fig|796943.3.peg.2067"/>
<reference evidence="7" key="1">
    <citation type="submission" date="2011-08" db="EMBL/GenBank/DDBJ databases">
        <authorList>
            <consortium name="The Broad Institute Genome Sequencing Platform"/>
            <person name="Earl A."/>
            <person name="Ward D."/>
            <person name="Feldgarden M."/>
            <person name="Gevers D."/>
            <person name="Sizova M."/>
            <person name="Hazen A."/>
            <person name="Epstein S."/>
            <person name="Young S.K."/>
            <person name="Zeng Q."/>
            <person name="Gargeya S."/>
            <person name="Fitzgerald M."/>
            <person name="Haas B."/>
            <person name="Abouelleil A."/>
            <person name="Alvarado L."/>
            <person name="Arachchi H.M."/>
            <person name="Berlin A."/>
            <person name="Brown A."/>
            <person name="Chapman S.B."/>
            <person name="Chen Z."/>
            <person name="Dunbar C."/>
            <person name="Freedman E."/>
            <person name="Gearin G."/>
            <person name="Gellesch M."/>
            <person name="Goldberg J."/>
            <person name="Griggs A."/>
            <person name="Gujja S."/>
            <person name="Heiman D."/>
            <person name="Howarth C."/>
            <person name="Larson L."/>
            <person name="Lui A."/>
            <person name="MacDonald P.J.P."/>
            <person name="Montmayeur A."/>
            <person name="Murphy C."/>
            <person name="Neiman D."/>
            <person name="Pearson M."/>
            <person name="Priest M."/>
            <person name="Roberts A."/>
            <person name="Saif S."/>
            <person name="Shea T."/>
            <person name="Shenoy N."/>
            <person name="Sisk P."/>
            <person name="Stolte C."/>
            <person name="Sykes S."/>
            <person name="Wortman J."/>
            <person name="Nusbaum C."/>
            <person name="Birren B."/>
        </authorList>
    </citation>
    <scope>NUCLEOTIDE SEQUENCE</scope>
    <source>
        <strain evidence="7">ACB1</strain>
    </source>
</reference>
<dbReference type="Pfam" id="PF03668">
    <property type="entry name" value="RapZ-like_N"/>
    <property type="match status" value="1"/>
</dbReference>
<feature type="binding site" evidence="4">
    <location>
        <begin position="23"/>
        <end position="30"/>
    </location>
    <ligand>
        <name>ATP</name>
        <dbReference type="ChEBI" id="CHEBI:30616"/>
    </ligand>
</feature>
<feature type="domain" description="RapZ C-terminal" evidence="6">
    <location>
        <begin position="177"/>
        <end position="296"/>
    </location>
</feature>
<evidence type="ECO:0000313" key="8">
    <source>
        <dbReference type="Proteomes" id="UP000018461"/>
    </source>
</evidence>
<evidence type="ECO:0000256" key="3">
    <source>
        <dbReference type="ARBA" id="ARBA00023134"/>
    </source>
</evidence>
<evidence type="ECO:0000259" key="6">
    <source>
        <dbReference type="Pfam" id="PF22740"/>
    </source>
</evidence>
<name>G9WQH2_9FIRM</name>
<evidence type="ECO:0000256" key="4">
    <source>
        <dbReference type="HAMAP-Rule" id="MF_00636"/>
    </source>
</evidence>
<dbReference type="EMBL" id="AFZC02000002">
    <property type="protein sequence ID" value="EHL09632.1"/>
    <property type="molecule type" value="Genomic_DNA"/>
</dbReference>
<organism evidence="7 8">
    <name type="scientific">Oribacterium parvum ACB1</name>
    <dbReference type="NCBI Taxonomy" id="796943"/>
    <lineage>
        <taxon>Bacteria</taxon>
        <taxon>Bacillati</taxon>
        <taxon>Bacillota</taxon>
        <taxon>Clostridia</taxon>
        <taxon>Lachnospirales</taxon>
        <taxon>Lachnospiraceae</taxon>
        <taxon>Oribacterium</taxon>
    </lineage>
</organism>
<dbReference type="GO" id="GO:0005525">
    <property type="term" value="F:GTP binding"/>
    <property type="evidence" value="ECO:0007669"/>
    <property type="project" value="UniProtKB-UniRule"/>
</dbReference>
<feature type="domain" description="RapZ-like N-terminal" evidence="5">
    <location>
        <begin position="19"/>
        <end position="168"/>
    </location>
</feature>
<dbReference type="AlphaFoldDB" id="G9WQH2"/>
<keyword evidence="1 4" id="KW-0547">Nucleotide-binding</keyword>
<dbReference type="Proteomes" id="UP000018461">
    <property type="component" value="Unassembled WGS sequence"/>
</dbReference>